<evidence type="ECO:0000256" key="1">
    <source>
        <dbReference type="SAM" id="MobiDB-lite"/>
    </source>
</evidence>
<name>A0A9P6NH23_9BASI</name>
<dbReference type="InterPro" id="IPR012340">
    <property type="entry name" value="NA-bd_OB-fold"/>
</dbReference>
<sequence>MDDFEQLERLSLVNSITKELYNHVGLQDSTLAEFLISLHEESSSLEDFKSKLGGVGAEFPESFITNMDRLVLSLHPKYKKKTQPAGNGKEKDREVEANSGSQPDEKKRRDRALFPGLAIPDVPWQPSYVPDPKGEKASMNLSEQSVDDLMNELEGVEKKKKALQAVPEEEEPEEDHRRRGRGRSLSPSRARRRSPGRSTGRNDQEMERGRSGYRIRDDGYKGRVDDVRDSRRGANQPDPKPVLFKIYEGTVSSVKDYGCFVSLEGLVDRADGMVHVNSISSARVNHPTDLLSRNQRVKVKVMSIVGNRLALSMKDVDQATGADLSPQLRIKSEAEMAEEAAKYAARHATGANSTLSSKTFADDHRSSARRLTSPERWEIKQMIASGAASAADYPNLDDDLILPGSTTGMAAAAQAEEELDVEIREDEAPFLKGAHRRVLDLSPVKIVKAPDGTLNR</sequence>
<keyword evidence="4" id="KW-1185">Reference proteome</keyword>
<dbReference type="InterPro" id="IPR003029">
    <property type="entry name" value="S1_domain"/>
</dbReference>
<feature type="non-terminal residue" evidence="3">
    <location>
        <position position="456"/>
    </location>
</feature>
<evidence type="ECO:0000259" key="2">
    <source>
        <dbReference type="PROSITE" id="PS50126"/>
    </source>
</evidence>
<dbReference type="CDD" id="cd05684">
    <property type="entry name" value="S1_DHX8_helicase"/>
    <property type="match status" value="1"/>
</dbReference>
<dbReference type="PROSITE" id="PS50126">
    <property type="entry name" value="S1"/>
    <property type="match status" value="1"/>
</dbReference>
<dbReference type="OrthoDB" id="10253254at2759"/>
<reference evidence="3" key="1">
    <citation type="submission" date="2013-11" db="EMBL/GenBank/DDBJ databases">
        <title>Genome sequence of the fusiform rust pathogen reveals effectors for host alternation and coevolution with pine.</title>
        <authorList>
            <consortium name="DOE Joint Genome Institute"/>
            <person name="Smith K."/>
            <person name="Pendleton A."/>
            <person name="Kubisiak T."/>
            <person name="Anderson C."/>
            <person name="Salamov A."/>
            <person name="Aerts A."/>
            <person name="Riley R."/>
            <person name="Clum A."/>
            <person name="Lindquist E."/>
            <person name="Ence D."/>
            <person name="Campbell M."/>
            <person name="Kronenberg Z."/>
            <person name="Feau N."/>
            <person name="Dhillon B."/>
            <person name="Hamelin R."/>
            <person name="Burleigh J."/>
            <person name="Smith J."/>
            <person name="Yandell M."/>
            <person name="Nelson C."/>
            <person name="Grigoriev I."/>
            <person name="Davis J."/>
        </authorList>
    </citation>
    <scope>NUCLEOTIDE SEQUENCE</scope>
    <source>
        <strain evidence="3">G11</strain>
    </source>
</reference>
<dbReference type="InterPro" id="IPR049621">
    <property type="entry name" value="S1_DHX8_helicase"/>
</dbReference>
<dbReference type="GO" id="GO:0043489">
    <property type="term" value="P:RNA stabilization"/>
    <property type="evidence" value="ECO:0007669"/>
    <property type="project" value="TreeGrafter"/>
</dbReference>
<accession>A0A9P6NH23</accession>
<gene>
    <name evidence="3" type="ORF">CROQUDRAFT_32645</name>
</gene>
<feature type="region of interest" description="Disordered" evidence="1">
    <location>
        <begin position="158"/>
        <end position="241"/>
    </location>
</feature>
<comment type="caution">
    <text evidence="3">The sequence shown here is derived from an EMBL/GenBank/DDBJ whole genome shotgun (WGS) entry which is preliminary data.</text>
</comment>
<feature type="compositionally biased region" description="Basic and acidic residues" evidence="1">
    <location>
        <begin position="200"/>
        <end position="232"/>
    </location>
</feature>
<feature type="domain" description="S1 motif" evidence="2">
    <location>
        <begin position="244"/>
        <end position="314"/>
    </location>
</feature>
<dbReference type="EMBL" id="MU167269">
    <property type="protein sequence ID" value="KAG0145874.1"/>
    <property type="molecule type" value="Genomic_DNA"/>
</dbReference>
<proteinExistence type="predicted"/>
<feature type="region of interest" description="Disordered" evidence="1">
    <location>
        <begin position="77"/>
        <end position="138"/>
    </location>
</feature>
<dbReference type="CDD" id="cd21691">
    <property type="entry name" value="GH2-like_DHX8"/>
    <property type="match status" value="1"/>
</dbReference>
<dbReference type="SUPFAM" id="SSF50249">
    <property type="entry name" value="Nucleic acid-binding proteins"/>
    <property type="match status" value="1"/>
</dbReference>
<evidence type="ECO:0000313" key="4">
    <source>
        <dbReference type="Proteomes" id="UP000886653"/>
    </source>
</evidence>
<organism evidence="3 4">
    <name type="scientific">Cronartium quercuum f. sp. fusiforme G11</name>
    <dbReference type="NCBI Taxonomy" id="708437"/>
    <lineage>
        <taxon>Eukaryota</taxon>
        <taxon>Fungi</taxon>
        <taxon>Dikarya</taxon>
        <taxon>Basidiomycota</taxon>
        <taxon>Pucciniomycotina</taxon>
        <taxon>Pucciniomycetes</taxon>
        <taxon>Pucciniales</taxon>
        <taxon>Coleosporiaceae</taxon>
        <taxon>Cronartium</taxon>
    </lineage>
</organism>
<dbReference type="AlphaFoldDB" id="A0A9P6NH23"/>
<dbReference type="GO" id="GO:0003723">
    <property type="term" value="F:RNA binding"/>
    <property type="evidence" value="ECO:0007669"/>
    <property type="project" value="TreeGrafter"/>
</dbReference>
<dbReference type="Pfam" id="PF00575">
    <property type="entry name" value="S1"/>
    <property type="match status" value="1"/>
</dbReference>
<dbReference type="FunFam" id="2.40.50.140:FF:000061">
    <property type="entry name" value="ATP-dependent RNA helicase DHX8"/>
    <property type="match status" value="1"/>
</dbReference>
<evidence type="ECO:0000313" key="3">
    <source>
        <dbReference type="EMBL" id="KAG0145874.1"/>
    </source>
</evidence>
<dbReference type="PANTHER" id="PTHR15838:SF1">
    <property type="entry name" value="ZINC FINGER CCHC DOMAIN-CONTAINING PROTEIN 17"/>
    <property type="match status" value="1"/>
</dbReference>
<dbReference type="SMART" id="SM00316">
    <property type="entry name" value="S1"/>
    <property type="match status" value="1"/>
</dbReference>
<dbReference type="PANTHER" id="PTHR15838">
    <property type="entry name" value="NUCLEOLAR PROTEIN OF 40 KDA"/>
    <property type="match status" value="1"/>
</dbReference>
<dbReference type="Gene3D" id="2.40.50.140">
    <property type="entry name" value="Nucleic acid-binding proteins"/>
    <property type="match status" value="1"/>
</dbReference>
<dbReference type="InterPro" id="IPR049588">
    <property type="entry name" value="DHX8_GH2-like"/>
</dbReference>
<dbReference type="Proteomes" id="UP000886653">
    <property type="component" value="Unassembled WGS sequence"/>
</dbReference>
<protein>
    <recommendedName>
        <fullName evidence="2">S1 motif domain-containing protein</fullName>
    </recommendedName>
</protein>